<evidence type="ECO:0000259" key="1">
    <source>
        <dbReference type="Pfam" id="PF20469"/>
    </source>
</evidence>
<organism evidence="2 3">
    <name type="scientific">Catenulispora pinistramenti</name>
    <dbReference type="NCBI Taxonomy" id="2705254"/>
    <lineage>
        <taxon>Bacteria</taxon>
        <taxon>Bacillati</taxon>
        <taxon>Actinomycetota</taxon>
        <taxon>Actinomycetes</taxon>
        <taxon>Catenulisporales</taxon>
        <taxon>Catenulisporaceae</taxon>
        <taxon>Catenulispora</taxon>
    </lineage>
</organism>
<reference evidence="2 3" key="1">
    <citation type="submission" date="2020-02" db="EMBL/GenBank/DDBJ databases">
        <title>Acidophilic actinobacteria isolated from forest soil.</title>
        <authorList>
            <person name="Golinska P."/>
        </authorList>
    </citation>
    <scope>NUCLEOTIDE SEQUENCE [LARGE SCALE GENOMIC DNA]</scope>
    <source>
        <strain evidence="2 3">NL8</strain>
    </source>
</reference>
<evidence type="ECO:0000313" key="2">
    <source>
        <dbReference type="EMBL" id="MBS2553204.1"/>
    </source>
</evidence>
<dbReference type="EMBL" id="JAAFYZ010000239">
    <property type="protein sequence ID" value="MBS2553204.1"/>
    <property type="molecule type" value="Genomic_DNA"/>
</dbReference>
<keyword evidence="2" id="KW-0540">Nuclease</keyword>
<sequence length="183" mass="20345">MRAAILVEGVSDQAALRALARRRARDLDADGIEVVAMDGATNAARYLHDYGPQGRALKLAGLFDEAEERFFRLGLERAGLTPGPKTEDLEEFGFFVCRTDLEDELIRAVGAEQVLALVAAEGEQRSFRTLQRQPAMRDKTLVHQLRRMMGGRSGGKERWARLLAETVPLDRVPYPLDAVLARV</sequence>
<feature type="domain" description="OLD protein-like TOPRIM" evidence="1">
    <location>
        <begin position="2"/>
        <end position="47"/>
    </location>
</feature>
<keyword evidence="2" id="KW-0255">Endonuclease</keyword>
<proteinExistence type="predicted"/>
<dbReference type="RefSeq" id="WP_212019518.1">
    <property type="nucleotide sequence ID" value="NZ_JAAFYZ010000239.1"/>
</dbReference>
<evidence type="ECO:0000313" key="3">
    <source>
        <dbReference type="Proteomes" id="UP000730482"/>
    </source>
</evidence>
<keyword evidence="2" id="KW-0378">Hydrolase</keyword>
<dbReference type="Pfam" id="PF20469">
    <property type="entry name" value="OLD-like_TOPRIM"/>
    <property type="match status" value="1"/>
</dbReference>
<protein>
    <submittedName>
        <fullName evidence="2">ATP-dependent endonuclease</fullName>
    </submittedName>
</protein>
<dbReference type="InterPro" id="IPR034139">
    <property type="entry name" value="TOPRIM_OLD"/>
</dbReference>
<accession>A0ABS5L4R4</accession>
<gene>
    <name evidence="2" type="ORF">KGQ19_40765</name>
</gene>
<name>A0ABS5L4R4_9ACTN</name>
<dbReference type="GO" id="GO:0004519">
    <property type="term" value="F:endonuclease activity"/>
    <property type="evidence" value="ECO:0007669"/>
    <property type="project" value="UniProtKB-KW"/>
</dbReference>
<keyword evidence="3" id="KW-1185">Reference proteome</keyword>
<comment type="caution">
    <text evidence="2">The sequence shown here is derived from an EMBL/GenBank/DDBJ whole genome shotgun (WGS) entry which is preliminary data.</text>
</comment>
<dbReference type="Proteomes" id="UP000730482">
    <property type="component" value="Unassembled WGS sequence"/>
</dbReference>